<evidence type="ECO:0000259" key="12">
    <source>
        <dbReference type="PROSITE" id="PS51883"/>
    </source>
</evidence>
<keyword evidence="4 9" id="KW-0479">Metal-binding</keyword>
<dbReference type="NCBIfam" id="NF008956">
    <property type="entry name" value="PRK12299.1"/>
    <property type="match status" value="1"/>
</dbReference>
<dbReference type="NCBIfam" id="NF008955">
    <property type="entry name" value="PRK12297.1"/>
    <property type="match status" value="1"/>
</dbReference>
<evidence type="ECO:0000256" key="9">
    <source>
        <dbReference type="HAMAP-Rule" id="MF_01454"/>
    </source>
</evidence>
<feature type="domain" description="OCT" evidence="11">
    <location>
        <begin position="355"/>
        <end position="432"/>
    </location>
</feature>
<evidence type="ECO:0000256" key="7">
    <source>
        <dbReference type="ARBA" id="ARBA00022842"/>
    </source>
</evidence>
<dbReference type="SUPFAM" id="SSF102741">
    <property type="entry name" value="Obg GTP-binding protein C-terminal domain"/>
    <property type="match status" value="1"/>
</dbReference>
<feature type="binding site" evidence="9">
    <location>
        <begin position="315"/>
        <end position="317"/>
    </location>
    <ligand>
        <name>GTP</name>
        <dbReference type="ChEBI" id="CHEBI:37565"/>
    </ligand>
</feature>
<evidence type="ECO:0000256" key="5">
    <source>
        <dbReference type="ARBA" id="ARBA00022741"/>
    </source>
</evidence>
<evidence type="ECO:0000256" key="4">
    <source>
        <dbReference type="ARBA" id="ARBA00022723"/>
    </source>
</evidence>
<dbReference type="Proteomes" id="UP000280307">
    <property type="component" value="Unassembled WGS sequence"/>
</dbReference>
<dbReference type="InterPro" id="IPR015349">
    <property type="entry name" value="OCT_dom"/>
</dbReference>
<feature type="binding site" evidence="9">
    <location>
        <begin position="169"/>
        <end position="176"/>
    </location>
    <ligand>
        <name>GTP</name>
        <dbReference type="ChEBI" id="CHEBI:37565"/>
    </ligand>
</feature>
<keyword evidence="7 9" id="KW-0460">Magnesium</keyword>
<feature type="binding site" evidence="9">
    <location>
        <position position="196"/>
    </location>
    <ligand>
        <name>Mg(2+)</name>
        <dbReference type="ChEBI" id="CHEBI:18420"/>
    </ligand>
</feature>
<dbReference type="InterPro" id="IPR036346">
    <property type="entry name" value="GTP-bd_prot_GTP1/OBG_C_sf"/>
</dbReference>
<reference evidence="13 14" key="1">
    <citation type="submission" date="2018-12" db="EMBL/GenBank/DDBJ databases">
        <title>Genome Sequence of Candidatus Viridilinea halotolerans isolated from saline sulfide-rich spring.</title>
        <authorList>
            <person name="Grouzdev D.S."/>
            <person name="Burganskaya E.I."/>
            <person name="Krutkina M.S."/>
            <person name="Sukhacheva M.V."/>
            <person name="Gorlenko V.M."/>
        </authorList>
    </citation>
    <scope>NUCLEOTIDE SEQUENCE [LARGE SCALE GENOMIC DNA]</scope>
    <source>
        <strain evidence="13">Chok-6</strain>
    </source>
</reference>
<dbReference type="PANTHER" id="PTHR11702:SF31">
    <property type="entry name" value="MITOCHONDRIAL RIBOSOME-ASSOCIATED GTPASE 2"/>
    <property type="match status" value="1"/>
</dbReference>
<dbReference type="PROSITE" id="PS51881">
    <property type="entry name" value="OCT"/>
    <property type="match status" value="1"/>
</dbReference>
<evidence type="ECO:0000256" key="2">
    <source>
        <dbReference type="ARBA" id="ARBA00007699"/>
    </source>
</evidence>
<name>A0A426U6M7_9CHLR</name>
<dbReference type="InterPro" id="IPR036726">
    <property type="entry name" value="GTP1_OBG_dom_sf"/>
</dbReference>
<accession>A0A426U6M7</accession>
<dbReference type="SUPFAM" id="SSF52540">
    <property type="entry name" value="P-loop containing nucleoside triphosphate hydrolases"/>
    <property type="match status" value="1"/>
</dbReference>
<dbReference type="HAMAP" id="MF_01454">
    <property type="entry name" value="GTPase_Obg"/>
    <property type="match status" value="1"/>
</dbReference>
<organism evidence="13 14">
    <name type="scientific">Candidatus Viridilinea halotolerans</name>
    <dbReference type="NCBI Taxonomy" id="2491704"/>
    <lineage>
        <taxon>Bacteria</taxon>
        <taxon>Bacillati</taxon>
        <taxon>Chloroflexota</taxon>
        <taxon>Chloroflexia</taxon>
        <taxon>Chloroflexales</taxon>
        <taxon>Chloroflexineae</taxon>
        <taxon>Oscillochloridaceae</taxon>
        <taxon>Candidatus Viridilinea</taxon>
    </lineage>
</organism>
<gene>
    <name evidence="13" type="primary">obgE</name>
    <name evidence="9" type="synonym">obg</name>
    <name evidence="13" type="ORF">EI684_04305</name>
</gene>
<dbReference type="NCBIfam" id="TIGR02729">
    <property type="entry name" value="Obg_CgtA"/>
    <property type="match status" value="1"/>
</dbReference>
<dbReference type="GO" id="GO:0005525">
    <property type="term" value="F:GTP binding"/>
    <property type="evidence" value="ECO:0007669"/>
    <property type="project" value="UniProtKB-UniRule"/>
</dbReference>
<evidence type="ECO:0000256" key="8">
    <source>
        <dbReference type="ARBA" id="ARBA00023134"/>
    </source>
</evidence>
<dbReference type="Pfam" id="PF09269">
    <property type="entry name" value="DUF1967"/>
    <property type="match status" value="1"/>
</dbReference>
<evidence type="ECO:0000259" key="10">
    <source>
        <dbReference type="PROSITE" id="PS51710"/>
    </source>
</evidence>
<comment type="subcellular location">
    <subcellularLocation>
        <location evidence="9">Cytoplasm</location>
    </subcellularLocation>
</comment>
<dbReference type="InterPro" id="IPR045086">
    <property type="entry name" value="OBG_GTPase"/>
</dbReference>
<keyword evidence="8 9" id="KW-0342">GTP-binding</keyword>
<dbReference type="InterPro" id="IPR027417">
    <property type="entry name" value="P-loop_NTPase"/>
</dbReference>
<dbReference type="PRINTS" id="PR00326">
    <property type="entry name" value="GTP1OBG"/>
</dbReference>
<proteinExistence type="inferred from homology"/>
<dbReference type="PROSITE" id="PS51883">
    <property type="entry name" value="OBG"/>
    <property type="match status" value="1"/>
</dbReference>
<comment type="similarity">
    <text evidence="2 9">Belongs to the TRAFAC class OBG-HflX-like GTPase superfamily. OBG GTPase family.</text>
</comment>
<keyword evidence="6 9" id="KW-0378">Hydrolase</keyword>
<dbReference type="Gene3D" id="2.70.210.12">
    <property type="entry name" value="GTP1/OBG domain"/>
    <property type="match status" value="1"/>
</dbReference>
<dbReference type="EMBL" id="RSAS01000175">
    <property type="protein sequence ID" value="RRR75611.1"/>
    <property type="molecule type" value="Genomic_DNA"/>
</dbReference>
<dbReference type="Pfam" id="PF01018">
    <property type="entry name" value="GTP1_OBG"/>
    <property type="match status" value="1"/>
</dbReference>
<dbReference type="GO" id="GO:0005737">
    <property type="term" value="C:cytoplasm"/>
    <property type="evidence" value="ECO:0007669"/>
    <property type="project" value="UniProtKB-SubCell"/>
</dbReference>
<feature type="binding site" evidence="9">
    <location>
        <begin position="286"/>
        <end position="289"/>
    </location>
    <ligand>
        <name>GTP</name>
        <dbReference type="ChEBI" id="CHEBI:37565"/>
    </ligand>
</feature>
<comment type="function">
    <text evidence="9">An essential GTPase which binds GTP, GDP and possibly (p)ppGpp with moderate affinity, with high nucleotide exchange rates and a fairly low GTP hydrolysis rate. Plays a role in control of the cell cycle, stress response, ribosome biogenesis and in those bacteria that undergo differentiation, in morphogenesis control.</text>
</comment>
<dbReference type="SUPFAM" id="SSF82051">
    <property type="entry name" value="Obg GTP-binding protein N-terminal domain"/>
    <property type="match status" value="1"/>
</dbReference>
<dbReference type="InterPro" id="IPR006073">
    <property type="entry name" value="GTP-bd"/>
</dbReference>
<dbReference type="GO" id="GO:0000287">
    <property type="term" value="F:magnesium ion binding"/>
    <property type="evidence" value="ECO:0007669"/>
    <property type="project" value="InterPro"/>
</dbReference>
<comment type="caution">
    <text evidence="13">The sequence shown here is derived from an EMBL/GenBank/DDBJ whole genome shotgun (WGS) entry which is preliminary data.</text>
</comment>
<dbReference type="PANTHER" id="PTHR11702">
    <property type="entry name" value="DEVELOPMENTALLY REGULATED GTP-BINDING PROTEIN-RELATED"/>
    <property type="match status" value="1"/>
</dbReference>
<evidence type="ECO:0000313" key="14">
    <source>
        <dbReference type="Proteomes" id="UP000280307"/>
    </source>
</evidence>
<dbReference type="AlphaFoldDB" id="A0A426U6M7"/>
<comment type="subunit">
    <text evidence="9">Monomer.</text>
</comment>
<dbReference type="NCBIfam" id="TIGR03595">
    <property type="entry name" value="Obg_CgtA_exten"/>
    <property type="match status" value="1"/>
</dbReference>
<dbReference type="InterPro" id="IPR006169">
    <property type="entry name" value="GTP1_OBG_dom"/>
</dbReference>
<dbReference type="InterPro" id="IPR006074">
    <property type="entry name" value="GTP1-OBG_CS"/>
</dbReference>
<feature type="binding site" evidence="9">
    <location>
        <begin position="216"/>
        <end position="219"/>
    </location>
    <ligand>
        <name>GTP</name>
        <dbReference type="ChEBI" id="CHEBI:37565"/>
    </ligand>
</feature>
<keyword evidence="5 9" id="KW-0547">Nucleotide-binding</keyword>
<keyword evidence="3 9" id="KW-0963">Cytoplasm</keyword>
<dbReference type="NCBIfam" id="NF008954">
    <property type="entry name" value="PRK12296.1"/>
    <property type="match status" value="1"/>
</dbReference>
<feature type="domain" description="Obg" evidence="12">
    <location>
        <begin position="3"/>
        <end position="162"/>
    </location>
</feature>
<sequence length="436" mass="47845">MAEDYFDRATIQIRSGNGGGGAATFRREKFVPRGGPNGGDGGRGGHVYLEADANLNTLLSFRYERSFAAEVGGNGQKNNMHGRQGRDHVVRVPPGTVVRTMLDGVSYEVDLARPGQRLLAARGGRGGLGNVHFTSSTRQVPRIAELGEPGQELTLELELKLIADVGLVGFPNAGKSTLLSVISAARPKIANYPFTTLQPNLGIVDVGQHDRFVVADIPGLIEGAHAGVGLGHDFLRHIERTRVLIHIVDAAGVDYRDPVDDVRQINEELRLYQPTLAERPQVLAMNKIDLPEARDNLERLRSALGLAEADCFPIAAVTREGVEALLRRVAELLREQPAPCLDPVEPDEVPLTWPLPVLDENNFRVEQEGHAWRVRGVKIERLMTMTNFNQPEAVDRLQRVFEATGISQALLNAGLQEGDLVRVGKTELEWDSLRFE</sequence>
<dbReference type="PROSITE" id="PS00905">
    <property type="entry name" value="GTP1_OBG"/>
    <property type="match status" value="1"/>
</dbReference>
<evidence type="ECO:0000256" key="6">
    <source>
        <dbReference type="ARBA" id="ARBA00022801"/>
    </source>
</evidence>
<feature type="binding site" evidence="9">
    <location>
        <position position="176"/>
    </location>
    <ligand>
        <name>Mg(2+)</name>
        <dbReference type="ChEBI" id="CHEBI:18420"/>
    </ligand>
</feature>
<evidence type="ECO:0000256" key="1">
    <source>
        <dbReference type="ARBA" id="ARBA00001946"/>
    </source>
</evidence>
<dbReference type="EC" id="3.6.5.-" evidence="9"/>
<dbReference type="GO" id="GO:0042254">
    <property type="term" value="P:ribosome biogenesis"/>
    <property type="evidence" value="ECO:0007669"/>
    <property type="project" value="UniProtKB-UniRule"/>
</dbReference>
<feature type="binding site" evidence="9">
    <location>
        <begin position="194"/>
        <end position="198"/>
    </location>
    <ligand>
        <name>GTP</name>
        <dbReference type="ChEBI" id="CHEBI:37565"/>
    </ligand>
</feature>
<dbReference type="InterPro" id="IPR014100">
    <property type="entry name" value="GTP-bd_Obg/CgtA"/>
</dbReference>
<dbReference type="Gene3D" id="3.40.50.300">
    <property type="entry name" value="P-loop containing nucleotide triphosphate hydrolases"/>
    <property type="match status" value="1"/>
</dbReference>
<dbReference type="PROSITE" id="PS51710">
    <property type="entry name" value="G_OBG"/>
    <property type="match status" value="1"/>
</dbReference>
<dbReference type="Gene3D" id="3.30.300.350">
    <property type="entry name" value="GTP-binding protein OBG, C-terminal domain"/>
    <property type="match status" value="1"/>
</dbReference>
<dbReference type="InterPro" id="IPR031167">
    <property type="entry name" value="G_OBG"/>
</dbReference>
<evidence type="ECO:0000256" key="3">
    <source>
        <dbReference type="ARBA" id="ARBA00022490"/>
    </source>
</evidence>
<feature type="domain" description="OBG-type G" evidence="10">
    <location>
        <begin position="163"/>
        <end position="334"/>
    </location>
</feature>
<dbReference type="GO" id="GO:0003924">
    <property type="term" value="F:GTPase activity"/>
    <property type="evidence" value="ECO:0007669"/>
    <property type="project" value="UniProtKB-UniRule"/>
</dbReference>
<comment type="cofactor">
    <cofactor evidence="1 9">
        <name>Mg(2+)</name>
        <dbReference type="ChEBI" id="CHEBI:18420"/>
    </cofactor>
</comment>
<evidence type="ECO:0000313" key="13">
    <source>
        <dbReference type="EMBL" id="RRR75611.1"/>
    </source>
</evidence>
<dbReference type="Pfam" id="PF01926">
    <property type="entry name" value="MMR_HSR1"/>
    <property type="match status" value="1"/>
</dbReference>
<evidence type="ECO:0000259" key="11">
    <source>
        <dbReference type="PROSITE" id="PS51881"/>
    </source>
</evidence>
<dbReference type="FunFam" id="2.70.210.12:FF:000001">
    <property type="entry name" value="GTPase Obg"/>
    <property type="match status" value="1"/>
</dbReference>
<dbReference type="CDD" id="cd01898">
    <property type="entry name" value="Obg"/>
    <property type="match status" value="1"/>
</dbReference>
<protein>
    <recommendedName>
        <fullName evidence="9">GTPase Obg</fullName>
        <ecNumber evidence="9">3.6.5.-</ecNumber>
    </recommendedName>
    <alternativeName>
        <fullName evidence="9">GTP-binding protein Obg</fullName>
    </alternativeName>
</protein>